<evidence type="ECO:0000256" key="9">
    <source>
        <dbReference type="SAM" id="Phobius"/>
    </source>
</evidence>
<dbReference type="GO" id="GO:0000287">
    <property type="term" value="F:magnesium ion binding"/>
    <property type="evidence" value="ECO:0007669"/>
    <property type="project" value="TreeGrafter"/>
</dbReference>
<evidence type="ECO:0000256" key="2">
    <source>
        <dbReference type="ARBA" id="ARBA00009765"/>
    </source>
</evidence>
<dbReference type="GO" id="GO:0015095">
    <property type="term" value="F:magnesium ion transmembrane transporter activity"/>
    <property type="evidence" value="ECO:0007669"/>
    <property type="project" value="TreeGrafter"/>
</dbReference>
<evidence type="ECO:0000256" key="6">
    <source>
        <dbReference type="ARBA" id="ARBA00022989"/>
    </source>
</evidence>
<evidence type="ECO:0000256" key="1">
    <source>
        <dbReference type="ARBA" id="ARBA00004651"/>
    </source>
</evidence>
<sequence length="332" mass="38257">MPNLPKPRLRRTARTRGSGASRPPEQDDAPRVEIVEHDGLRWINIERPRQDERAWLEEHFDFHPLDYEDVYSRNQRPKVDEYPDYLFVVLHFAAFDKNVGRLNAAELDMFVGPDYVITLPNEALAPVEYLFERTRAREDFREQLFSKGAGYLLYKIVDDCVDASFPMLRKIGNKLERLEEDIFEGRSKEVVRDISNAKQEIINFRKIVRPQRAALGDLERTKRYIPEGLDIYFDDINDASERIWDMLENFKEVSEGLESTNESVLSHQLNDILRVLTAFSVVLLPLTLLASIFGMNTGVPGEGHIAGFWAVVGVMVVLLGGMLFAFRRRGLL</sequence>
<protein>
    <submittedName>
        <fullName evidence="10">Cobalt/magnesium transport protein CorA</fullName>
    </submittedName>
</protein>
<dbReference type="GO" id="GO:0005886">
    <property type="term" value="C:plasma membrane"/>
    <property type="evidence" value="ECO:0007669"/>
    <property type="project" value="UniProtKB-SubCell"/>
</dbReference>
<evidence type="ECO:0000313" key="10">
    <source>
        <dbReference type="EMBL" id="XAY05795.1"/>
    </source>
</evidence>
<feature type="transmembrane region" description="Helical" evidence="9">
    <location>
        <begin position="272"/>
        <end position="293"/>
    </location>
</feature>
<organism evidence="10">
    <name type="scientific">Paraconexibacter sp. AEG42_29</name>
    <dbReference type="NCBI Taxonomy" id="2997339"/>
    <lineage>
        <taxon>Bacteria</taxon>
        <taxon>Bacillati</taxon>
        <taxon>Actinomycetota</taxon>
        <taxon>Thermoleophilia</taxon>
        <taxon>Solirubrobacterales</taxon>
        <taxon>Paraconexibacteraceae</taxon>
        <taxon>Paraconexibacter</taxon>
    </lineage>
</organism>
<dbReference type="SUPFAM" id="SSF143865">
    <property type="entry name" value="CorA soluble domain-like"/>
    <property type="match status" value="1"/>
</dbReference>
<dbReference type="GO" id="GO:0015087">
    <property type="term" value="F:cobalt ion transmembrane transporter activity"/>
    <property type="evidence" value="ECO:0007669"/>
    <property type="project" value="TreeGrafter"/>
</dbReference>
<dbReference type="KEGG" id="parq:DSM112329_02655"/>
<name>A0AAU7AVS9_9ACTN</name>
<keyword evidence="5 9" id="KW-0812">Transmembrane</keyword>
<keyword evidence="4" id="KW-1003">Cell membrane</keyword>
<dbReference type="InterPro" id="IPR045863">
    <property type="entry name" value="CorA_TM1_TM2"/>
</dbReference>
<dbReference type="PANTHER" id="PTHR46494:SF1">
    <property type="entry name" value="CORA FAMILY METAL ION TRANSPORTER (EUROFUNG)"/>
    <property type="match status" value="1"/>
</dbReference>
<evidence type="ECO:0000256" key="7">
    <source>
        <dbReference type="ARBA" id="ARBA00023136"/>
    </source>
</evidence>
<keyword evidence="7 9" id="KW-0472">Membrane</keyword>
<dbReference type="Gene3D" id="1.20.58.340">
    <property type="entry name" value="Magnesium transport protein CorA, transmembrane region"/>
    <property type="match status" value="2"/>
</dbReference>
<dbReference type="InterPro" id="IPR045861">
    <property type="entry name" value="CorA_cytoplasmic_dom"/>
</dbReference>
<comment type="subcellular location">
    <subcellularLocation>
        <location evidence="1">Cell membrane</location>
        <topology evidence="1">Multi-pass membrane protein</topology>
    </subcellularLocation>
</comment>
<evidence type="ECO:0000256" key="3">
    <source>
        <dbReference type="ARBA" id="ARBA00022448"/>
    </source>
</evidence>
<feature type="region of interest" description="Disordered" evidence="8">
    <location>
        <begin position="1"/>
        <end position="30"/>
    </location>
</feature>
<reference evidence="10" key="1">
    <citation type="submission" date="2022-12" db="EMBL/GenBank/DDBJ databases">
        <title>Paraconexibacter alkalitolerans sp. nov. and Baekduia alba sp. nov., isolated from soil and emended description of the genera Paraconexibacter (Chun et al., 2020) and Baekduia (An et al., 2020).</title>
        <authorList>
            <person name="Vieira S."/>
            <person name="Huber K.J."/>
            <person name="Geppert A."/>
            <person name="Wolf J."/>
            <person name="Neumann-Schaal M."/>
            <person name="Muesken M."/>
            <person name="Overmann J."/>
        </authorList>
    </citation>
    <scope>NUCLEOTIDE SEQUENCE</scope>
    <source>
        <strain evidence="10">AEG42_29</strain>
    </source>
</reference>
<keyword evidence="3" id="KW-0813">Transport</keyword>
<dbReference type="SUPFAM" id="SSF144083">
    <property type="entry name" value="Magnesium transport protein CorA, transmembrane region"/>
    <property type="match status" value="1"/>
</dbReference>
<dbReference type="EMBL" id="CP114014">
    <property type="protein sequence ID" value="XAY05795.1"/>
    <property type="molecule type" value="Genomic_DNA"/>
</dbReference>
<comment type="similarity">
    <text evidence="2">Belongs to the CorA metal ion transporter (MIT) (TC 1.A.35) family.</text>
</comment>
<gene>
    <name evidence="10" type="primary">corA_3</name>
    <name evidence="10" type="ORF">DSM112329_02655</name>
</gene>
<dbReference type="CDD" id="cd12822">
    <property type="entry name" value="TmCorA-like"/>
    <property type="match status" value="1"/>
</dbReference>
<dbReference type="PANTHER" id="PTHR46494">
    <property type="entry name" value="CORA FAMILY METAL ION TRANSPORTER (EUROFUNG)"/>
    <property type="match status" value="1"/>
</dbReference>
<evidence type="ECO:0000256" key="5">
    <source>
        <dbReference type="ARBA" id="ARBA00022692"/>
    </source>
</evidence>
<accession>A0AAU7AVS9</accession>
<proteinExistence type="inferred from homology"/>
<dbReference type="GO" id="GO:0050897">
    <property type="term" value="F:cobalt ion binding"/>
    <property type="evidence" value="ECO:0007669"/>
    <property type="project" value="TreeGrafter"/>
</dbReference>
<evidence type="ECO:0000256" key="8">
    <source>
        <dbReference type="SAM" id="MobiDB-lite"/>
    </source>
</evidence>
<dbReference type="AlphaFoldDB" id="A0AAU7AVS9"/>
<dbReference type="Pfam" id="PF01544">
    <property type="entry name" value="CorA"/>
    <property type="match status" value="1"/>
</dbReference>
<dbReference type="InterPro" id="IPR002523">
    <property type="entry name" value="MgTranspt_CorA/ZnTranspt_ZntB"/>
</dbReference>
<evidence type="ECO:0000256" key="4">
    <source>
        <dbReference type="ARBA" id="ARBA00022475"/>
    </source>
</evidence>
<keyword evidence="6 9" id="KW-1133">Transmembrane helix</keyword>
<dbReference type="Gene3D" id="3.30.460.20">
    <property type="entry name" value="CorA soluble domain-like"/>
    <property type="match status" value="1"/>
</dbReference>
<feature type="transmembrane region" description="Helical" evidence="9">
    <location>
        <begin position="305"/>
        <end position="326"/>
    </location>
</feature>